<protein>
    <recommendedName>
        <fullName evidence="4">Lipoprotein</fullName>
    </recommendedName>
</protein>
<proteinExistence type="predicted"/>
<evidence type="ECO:0000313" key="3">
    <source>
        <dbReference type="Proteomes" id="UP001646157"/>
    </source>
</evidence>
<gene>
    <name evidence="2" type="ORF">JOC86_001100</name>
</gene>
<name>A0ABS2N9P6_9BACI</name>
<dbReference type="PROSITE" id="PS51257">
    <property type="entry name" value="PROKAR_LIPOPROTEIN"/>
    <property type="match status" value="1"/>
</dbReference>
<evidence type="ECO:0000256" key="1">
    <source>
        <dbReference type="SAM" id="Coils"/>
    </source>
</evidence>
<evidence type="ECO:0000313" key="2">
    <source>
        <dbReference type="EMBL" id="MBM7584563.1"/>
    </source>
</evidence>
<sequence length="145" mass="16284">MKKIRLVLLSVIFLMLGGCSVLEDVNNSLDYLNETTDYINELSTFAEEAPSLFQDAATNPDSLQKLEDQITTLEKSAQEFNELKPPSVAKDVHNSIVEKNERLLSEINNAKQNGELAIEQINNSEIFTTINEIKELQSQIEELGL</sequence>
<dbReference type="InterPro" id="IPR045956">
    <property type="entry name" value="DUF6376"/>
</dbReference>
<keyword evidence="3" id="KW-1185">Reference proteome</keyword>
<feature type="coiled-coil region" evidence="1">
    <location>
        <begin position="63"/>
        <end position="120"/>
    </location>
</feature>
<dbReference type="RefSeq" id="WP_205168701.1">
    <property type="nucleotide sequence ID" value="NZ_JAFBDZ010000001.1"/>
</dbReference>
<dbReference type="Proteomes" id="UP001646157">
    <property type="component" value="Unassembled WGS sequence"/>
</dbReference>
<comment type="caution">
    <text evidence="2">The sequence shown here is derived from an EMBL/GenBank/DDBJ whole genome shotgun (WGS) entry which is preliminary data.</text>
</comment>
<organism evidence="2 3">
    <name type="scientific">Rossellomorea pakistanensis</name>
    <dbReference type="NCBI Taxonomy" id="992288"/>
    <lineage>
        <taxon>Bacteria</taxon>
        <taxon>Bacillati</taxon>
        <taxon>Bacillota</taxon>
        <taxon>Bacilli</taxon>
        <taxon>Bacillales</taxon>
        <taxon>Bacillaceae</taxon>
        <taxon>Rossellomorea</taxon>
    </lineage>
</organism>
<reference evidence="2 3" key="1">
    <citation type="submission" date="2021-01" db="EMBL/GenBank/DDBJ databases">
        <title>Genomic Encyclopedia of Type Strains, Phase IV (KMG-IV): sequencing the most valuable type-strain genomes for metagenomic binning, comparative biology and taxonomic classification.</title>
        <authorList>
            <person name="Goeker M."/>
        </authorList>
    </citation>
    <scope>NUCLEOTIDE SEQUENCE [LARGE SCALE GENOMIC DNA]</scope>
    <source>
        <strain evidence="2 3">DSM 24834</strain>
    </source>
</reference>
<keyword evidence="1" id="KW-0175">Coiled coil</keyword>
<dbReference type="EMBL" id="JAFBDZ010000001">
    <property type="protein sequence ID" value="MBM7584563.1"/>
    <property type="molecule type" value="Genomic_DNA"/>
</dbReference>
<accession>A0ABS2N9P6</accession>
<dbReference type="Pfam" id="PF19903">
    <property type="entry name" value="DUF6376"/>
    <property type="match status" value="1"/>
</dbReference>
<evidence type="ECO:0008006" key="4">
    <source>
        <dbReference type="Google" id="ProtNLM"/>
    </source>
</evidence>